<protein>
    <recommendedName>
        <fullName evidence="3">DUF3298 domain-containing protein</fullName>
    </recommendedName>
</protein>
<evidence type="ECO:0000313" key="1">
    <source>
        <dbReference type="EMBL" id="MBC5668474.1"/>
    </source>
</evidence>
<comment type="caution">
    <text evidence="1">The sequence shown here is derived from an EMBL/GenBank/DDBJ whole genome shotgun (WGS) entry which is preliminary data.</text>
</comment>
<dbReference type="EMBL" id="JACOOZ010000008">
    <property type="protein sequence ID" value="MBC5668474.1"/>
    <property type="molecule type" value="Genomic_DNA"/>
</dbReference>
<name>A0ABR7F4D4_9FIRM</name>
<dbReference type="RefSeq" id="WP_021951953.1">
    <property type="nucleotide sequence ID" value="NZ_JACOOZ010000008.1"/>
</dbReference>
<gene>
    <name evidence="1" type="ORF">H8S00_10875</name>
</gene>
<keyword evidence="2" id="KW-1185">Reference proteome</keyword>
<evidence type="ECO:0000313" key="2">
    <source>
        <dbReference type="Proteomes" id="UP000597877"/>
    </source>
</evidence>
<accession>A0ABR7F4D4</accession>
<dbReference type="Proteomes" id="UP000597877">
    <property type="component" value="Unassembled WGS sequence"/>
</dbReference>
<organism evidence="1 2">
    <name type="scientific">Eubacterium segne</name>
    <dbReference type="NCBI Taxonomy" id="2763045"/>
    <lineage>
        <taxon>Bacteria</taxon>
        <taxon>Bacillati</taxon>
        <taxon>Bacillota</taxon>
        <taxon>Clostridia</taxon>
        <taxon>Eubacteriales</taxon>
        <taxon>Eubacteriaceae</taxon>
        <taxon>Eubacterium</taxon>
    </lineage>
</organism>
<proteinExistence type="predicted"/>
<sequence>MKKNISNIVTILAALIIVVAGVEAINIYASHEEKTRINKVGSTFLQLDNDISLERKVFNSECIITGSYKEVKNFNKFSAITDEIIKEYAMDTRTEKTGYTNGDSYIIKLKDNSQEINVFINEKNRAIEFQKSMVEINNAGEREEGFVKVQDDRDSTGSELYSLINAILKGCIKENMVSPKLDTIKKIMGDFNGEEIFWHGDKFYIPFRNNEKYIVIMYDYKNKEYCGGKLVLGE</sequence>
<reference evidence="1 2" key="1">
    <citation type="submission" date="2020-08" db="EMBL/GenBank/DDBJ databases">
        <title>Genome public.</title>
        <authorList>
            <person name="Liu C."/>
            <person name="Sun Q."/>
        </authorList>
    </citation>
    <scope>NUCLEOTIDE SEQUENCE [LARGE SCALE GENOMIC DNA]</scope>
    <source>
        <strain evidence="1 2">BX4</strain>
    </source>
</reference>
<evidence type="ECO:0008006" key="3">
    <source>
        <dbReference type="Google" id="ProtNLM"/>
    </source>
</evidence>